<dbReference type="AlphaFoldDB" id="F5R7N9"/>
<evidence type="ECO:0000313" key="6">
    <source>
        <dbReference type="Proteomes" id="UP000005019"/>
    </source>
</evidence>
<dbReference type="EMBL" id="AFHG01000028">
    <property type="protein sequence ID" value="EGK73493.1"/>
    <property type="molecule type" value="Genomic_DNA"/>
</dbReference>
<dbReference type="Gene3D" id="3.30.70.2330">
    <property type="match status" value="1"/>
</dbReference>
<feature type="domain" description="HIRAN" evidence="4">
    <location>
        <begin position="24"/>
        <end position="122"/>
    </location>
</feature>
<evidence type="ECO:0000256" key="1">
    <source>
        <dbReference type="ARBA" id="ARBA00022723"/>
    </source>
</evidence>
<dbReference type="OrthoDB" id="5769937at2"/>
<name>F5R7N9_METUF</name>
<dbReference type="GO" id="GO:0016818">
    <property type="term" value="F:hydrolase activity, acting on acid anhydrides, in phosphorus-containing anhydrides"/>
    <property type="evidence" value="ECO:0007669"/>
    <property type="project" value="InterPro"/>
</dbReference>
<dbReference type="eggNOG" id="ENOG5032SKB">
    <property type="taxonomic scope" value="Bacteria"/>
</dbReference>
<dbReference type="InterPro" id="IPR014905">
    <property type="entry name" value="HIRAN"/>
</dbReference>
<accession>F5R7N9</accession>
<gene>
    <name evidence="5" type="ORF">METUNv1_00120</name>
</gene>
<feature type="chain" id="PRO_5003327090" evidence="3">
    <location>
        <begin position="20"/>
        <end position="124"/>
    </location>
</feature>
<dbReference type="Pfam" id="PF08797">
    <property type="entry name" value="HIRAN"/>
    <property type="match status" value="1"/>
</dbReference>
<keyword evidence="6" id="KW-1185">Reference proteome</keyword>
<keyword evidence="3" id="KW-0732">Signal</keyword>
<organism evidence="5 6">
    <name type="scientific">Methyloversatilis universalis (strain ATCC BAA-1314 / DSM 25237 / JCM 13912 / CCUG 52030 / FAM5)</name>
    <dbReference type="NCBI Taxonomy" id="1000565"/>
    <lineage>
        <taxon>Bacteria</taxon>
        <taxon>Pseudomonadati</taxon>
        <taxon>Pseudomonadota</taxon>
        <taxon>Betaproteobacteria</taxon>
        <taxon>Nitrosomonadales</taxon>
        <taxon>Sterolibacteriaceae</taxon>
        <taxon>Methyloversatilis</taxon>
    </lineage>
</organism>
<evidence type="ECO:0000256" key="3">
    <source>
        <dbReference type="SAM" id="SignalP"/>
    </source>
</evidence>
<protein>
    <submittedName>
        <fullName evidence="5">HIRAN protein</fullName>
    </submittedName>
</protein>
<dbReference type="GO" id="GO:0003676">
    <property type="term" value="F:nucleic acid binding"/>
    <property type="evidence" value="ECO:0007669"/>
    <property type="project" value="InterPro"/>
</dbReference>
<dbReference type="Proteomes" id="UP000005019">
    <property type="component" value="Unassembled WGS sequence"/>
</dbReference>
<evidence type="ECO:0000259" key="4">
    <source>
        <dbReference type="SMART" id="SM00910"/>
    </source>
</evidence>
<dbReference type="STRING" id="1000565.METUNv1_00120"/>
<dbReference type="RefSeq" id="WP_008057787.1">
    <property type="nucleotide sequence ID" value="NZ_AFHG01000028.1"/>
</dbReference>
<keyword evidence="2" id="KW-0378">Hydrolase</keyword>
<evidence type="ECO:0000313" key="5">
    <source>
        <dbReference type="EMBL" id="EGK73493.1"/>
    </source>
</evidence>
<keyword evidence="1" id="KW-0479">Metal-binding</keyword>
<sequence>MRSVCSVCALLLLCAGAQADGLRMLAQRSPLAGAQFHRLAEVWPQLSVGDPLTLEREPDNRHDRRAVKVLWRGIMIGYLPRAANFEAADEMDAGARLSARIGRLAPDPDPWKRLRVDVWVELAR</sequence>
<evidence type="ECO:0000256" key="2">
    <source>
        <dbReference type="ARBA" id="ARBA00022801"/>
    </source>
</evidence>
<comment type="caution">
    <text evidence="5">The sequence shown here is derived from an EMBL/GenBank/DDBJ whole genome shotgun (WGS) entry which is preliminary data.</text>
</comment>
<dbReference type="SMART" id="SM00910">
    <property type="entry name" value="HIRAN"/>
    <property type="match status" value="1"/>
</dbReference>
<dbReference type="GO" id="GO:0008270">
    <property type="term" value="F:zinc ion binding"/>
    <property type="evidence" value="ECO:0007669"/>
    <property type="project" value="InterPro"/>
</dbReference>
<reference evidence="5 6" key="1">
    <citation type="journal article" date="2011" name="J. Bacteriol.">
        <title>Genome sequence of Methyloversatilis universalis FAM5T, a methylotrophic representative of the order Rhodocyclales.</title>
        <authorList>
            <person name="Kittichotirat W."/>
            <person name="Good N.M."/>
            <person name="Hall R."/>
            <person name="Bringel F."/>
            <person name="Lajus A."/>
            <person name="Medigue C."/>
            <person name="Smalley N.E."/>
            <person name="Beck D."/>
            <person name="Bumgarner R."/>
            <person name="Vuilleumier S."/>
            <person name="Kalyuzhnaya M.G."/>
        </authorList>
    </citation>
    <scope>NUCLEOTIDE SEQUENCE [LARGE SCALE GENOMIC DNA]</scope>
    <source>
        <strain evidence="6">ATCC BAA-1314 / JCM 13912 / FAM5</strain>
    </source>
</reference>
<proteinExistence type="predicted"/>
<feature type="signal peptide" evidence="3">
    <location>
        <begin position="1"/>
        <end position="19"/>
    </location>
</feature>